<gene>
    <name evidence="6" type="primary">tupC</name>
    <name evidence="6" type="ORF">AArcSl_0706</name>
</gene>
<evidence type="ECO:0000313" key="7">
    <source>
        <dbReference type="Proteomes" id="UP000263012"/>
    </source>
</evidence>
<evidence type="ECO:0000313" key="6">
    <source>
        <dbReference type="EMBL" id="AUX08355.1"/>
    </source>
</evidence>
<proteinExistence type="predicted"/>
<dbReference type="SMART" id="SM00382">
    <property type="entry name" value="AAA"/>
    <property type="match status" value="1"/>
</dbReference>
<dbReference type="InterPro" id="IPR027417">
    <property type="entry name" value="P-loop_NTPase"/>
</dbReference>
<dbReference type="Gene3D" id="3.40.50.300">
    <property type="entry name" value="P-loop containing nucleotide triphosphate hydrolases"/>
    <property type="match status" value="1"/>
</dbReference>
<keyword evidence="4 6" id="KW-0067">ATP-binding</keyword>
<dbReference type="PANTHER" id="PTHR43423:SF1">
    <property type="entry name" value="ABC TRANSPORTER I FAMILY MEMBER 17"/>
    <property type="match status" value="1"/>
</dbReference>
<dbReference type="InterPro" id="IPR003439">
    <property type="entry name" value="ABC_transporter-like_ATP-bd"/>
</dbReference>
<evidence type="ECO:0000256" key="4">
    <source>
        <dbReference type="ARBA" id="ARBA00022840"/>
    </source>
</evidence>
<dbReference type="GO" id="GO:0035435">
    <property type="term" value="P:phosphate ion transmembrane transport"/>
    <property type="evidence" value="ECO:0007669"/>
    <property type="project" value="InterPro"/>
</dbReference>
<dbReference type="CDD" id="cd03260">
    <property type="entry name" value="ABC_PstB_phosphate_transporter"/>
    <property type="match status" value="1"/>
</dbReference>
<dbReference type="SUPFAM" id="SSF52540">
    <property type="entry name" value="P-loop containing nucleoside triphosphate hydrolases"/>
    <property type="match status" value="1"/>
</dbReference>
<dbReference type="Proteomes" id="UP000263012">
    <property type="component" value="Chromosome"/>
</dbReference>
<organism evidence="6 7">
    <name type="scientific">Halalkaliarchaeum desulfuricum</name>
    <dbReference type="NCBI Taxonomy" id="2055893"/>
    <lineage>
        <taxon>Archaea</taxon>
        <taxon>Methanobacteriati</taxon>
        <taxon>Methanobacteriota</taxon>
        <taxon>Stenosarchaea group</taxon>
        <taxon>Halobacteria</taxon>
        <taxon>Halobacteriales</taxon>
        <taxon>Haloferacaceae</taxon>
        <taxon>Halalkaliarchaeum</taxon>
    </lineage>
</organism>
<dbReference type="PANTHER" id="PTHR43423">
    <property type="entry name" value="ABC TRANSPORTER I FAMILY MEMBER 17"/>
    <property type="match status" value="1"/>
</dbReference>
<keyword evidence="2" id="KW-1003">Cell membrane</keyword>
<keyword evidence="2" id="KW-0472">Membrane</keyword>
<keyword evidence="7" id="KW-1185">Reference proteome</keyword>
<evidence type="ECO:0000256" key="3">
    <source>
        <dbReference type="ARBA" id="ARBA00022741"/>
    </source>
</evidence>
<reference evidence="7" key="1">
    <citation type="submission" date="2017-11" db="EMBL/GenBank/DDBJ databases">
        <title>Phenotypic and genomic properties of facultatively anaerobic sulfur-reducing natronoarchaea from hypersaline soda lakes.</title>
        <authorList>
            <person name="Sorokin D.Y."/>
            <person name="Kublanov I.V."/>
            <person name="Roman P."/>
            <person name="Sinninghe Damste J.S."/>
            <person name="Golyshin P.N."/>
            <person name="Rojo D."/>
            <person name="Ciordia S."/>
            <person name="Mena M.D.C."/>
            <person name="Ferrer M."/>
            <person name="Messina E."/>
            <person name="Smedile F."/>
            <person name="La Spada G."/>
            <person name="La Cono V."/>
            <person name="Yakimov M.M."/>
        </authorList>
    </citation>
    <scope>NUCLEOTIDE SEQUENCE [LARGE SCALE GENOMIC DNA]</scope>
    <source>
        <strain evidence="7">AArc-Sl</strain>
    </source>
</reference>
<evidence type="ECO:0000256" key="1">
    <source>
        <dbReference type="ARBA" id="ARBA00022448"/>
    </source>
</evidence>
<evidence type="ECO:0000259" key="5">
    <source>
        <dbReference type="PROSITE" id="PS50893"/>
    </source>
</evidence>
<dbReference type="PROSITE" id="PS00211">
    <property type="entry name" value="ABC_TRANSPORTER_1"/>
    <property type="match status" value="1"/>
</dbReference>
<sequence>MSHQPPDGEPRAEAAGIAAERLRHGFDGEAVLEDVTVTVKPGETLAVIGPSGTGKTTLLRLLSLFYRPDGGTVRIDGTDVWSLSKRERLEARRRVGMVFQEANLFDASVRRNASYGLRVRRDWRGRLSAWLARLNGGGKAAKVTDKLEIVGLEDDAGRDAASLSGGEAQRVAFARALAYDPDFLLLDEPTSDLDPRNTAVIEEAIGAARSRGIGVAIATHDMHQAERIADRVAVMLGGRLIEVGPTDQVFSDPTDPRARKFIEGELVY</sequence>
<name>A0A343TGY3_9EURY</name>
<dbReference type="AlphaFoldDB" id="A0A343TGY3"/>
<protein>
    <submittedName>
        <fullName evidence="6">Tungstate transport system ATP-binding protein</fullName>
    </submittedName>
</protein>
<feature type="domain" description="ABC transporter" evidence="5">
    <location>
        <begin position="17"/>
        <end position="262"/>
    </location>
</feature>
<dbReference type="GO" id="GO:0005315">
    <property type="term" value="F:phosphate transmembrane transporter activity"/>
    <property type="evidence" value="ECO:0007669"/>
    <property type="project" value="InterPro"/>
</dbReference>
<dbReference type="InterPro" id="IPR003593">
    <property type="entry name" value="AAA+_ATPase"/>
</dbReference>
<dbReference type="GO" id="GO:0005524">
    <property type="term" value="F:ATP binding"/>
    <property type="evidence" value="ECO:0007669"/>
    <property type="project" value="UniProtKB-KW"/>
</dbReference>
<dbReference type="GeneID" id="37877050"/>
<evidence type="ECO:0000256" key="2">
    <source>
        <dbReference type="ARBA" id="ARBA00022475"/>
    </source>
</evidence>
<dbReference type="GO" id="GO:0016887">
    <property type="term" value="F:ATP hydrolysis activity"/>
    <property type="evidence" value="ECO:0007669"/>
    <property type="project" value="InterPro"/>
</dbReference>
<dbReference type="RefSeq" id="WP_119815143.1">
    <property type="nucleotide sequence ID" value="NZ_CP025066.1"/>
</dbReference>
<dbReference type="GO" id="GO:0016020">
    <property type="term" value="C:membrane"/>
    <property type="evidence" value="ECO:0007669"/>
    <property type="project" value="InterPro"/>
</dbReference>
<dbReference type="InterPro" id="IPR005670">
    <property type="entry name" value="PstB-like"/>
</dbReference>
<dbReference type="InterPro" id="IPR017871">
    <property type="entry name" value="ABC_transporter-like_CS"/>
</dbReference>
<dbReference type="EMBL" id="CP025066">
    <property type="protein sequence ID" value="AUX08355.1"/>
    <property type="molecule type" value="Genomic_DNA"/>
</dbReference>
<accession>A0A343TGY3</accession>
<keyword evidence="1" id="KW-0813">Transport</keyword>
<keyword evidence="3" id="KW-0547">Nucleotide-binding</keyword>
<dbReference type="KEGG" id="hdf:AArcSl_0706"/>
<dbReference type="Pfam" id="PF00005">
    <property type="entry name" value="ABC_tran"/>
    <property type="match status" value="1"/>
</dbReference>
<dbReference type="PROSITE" id="PS50893">
    <property type="entry name" value="ABC_TRANSPORTER_2"/>
    <property type="match status" value="1"/>
</dbReference>
<dbReference type="OrthoDB" id="57213at2157"/>